<dbReference type="AlphaFoldDB" id="A0A0A9HMZ7"/>
<reference evidence="1" key="2">
    <citation type="journal article" date="2015" name="Data Brief">
        <title>Shoot transcriptome of the giant reed, Arundo donax.</title>
        <authorList>
            <person name="Barrero R.A."/>
            <person name="Guerrero F.D."/>
            <person name="Moolhuijzen P."/>
            <person name="Goolsby J.A."/>
            <person name="Tidwell J."/>
            <person name="Bellgard S.E."/>
            <person name="Bellgard M.I."/>
        </authorList>
    </citation>
    <scope>NUCLEOTIDE SEQUENCE</scope>
    <source>
        <tissue evidence="1">Shoot tissue taken approximately 20 cm above the soil surface</tissue>
    </source>
</reference>
<proteinExistence type="predicted"/>
<reference evidence="1" key="1">
    <citation type="submission" date="2014-09" db="EMBL/GenBank/DDBJ databases">
        <authorList>
            <person name="Magalhaes I.L.F."/>
            <person name="Oliveira U."/>
            <person name="Santos F.R."/>
            <person name="Vidigal T.H.D.A."/>
            <person name="Brescovit A.D."/>
            <person name="Santos A.J."/>
        </authorList>
    </citation>
    <scope>NUCLEOTIDE SEQUENCE</scope>
    <source>
        <tissue evidence="1">Shoot tissue taken approximately 20 cm above the soil surface</tissue>
    </source>
</reference>
<evidence type="ECO:0000313" key="1">
    <source>
        <dbReference type="EMBL" id="JAE37209.1"/>
    </source>
</evidence>
<protein>
    <submittedName>
        <fullName evidence="1">Uncharacterized protein</fullName>
    </submittedName>
</protein>
<sequence>MCLFIVDRVSWINQMEKNHV</sequence>
<dbReference type="EMBL" id="GBRH01160687">
    <property type="protein sequence ID" value="JAE37209.1"/>
    <property type="molecule type" value="Transcribed_RNA"/>
</dbReference>
<accession>A0A0A9HMZ7</accession>
<name>A0A0A9HMZ7_ARUDO</name>
<organism evidence="1">
    <name type="scientific">Arundo donax</name>
    <name type="common">Giant reed</name>
    <name type="synonym">Donax arundinaceus</name>
    <dbReference type="NCBI Taxonomy" id="35708"/>
    <lineage>
        <taxon>Eukaryota</taxon>
        <taxon>Viridiplantae</taxon>
        <taxon>Streptophyta</taxon>
        <taxon>Embryophyta</taxon>
        <taxon>Tracheophyta</taxon>
        <taxon>Spermatophyta</taxon>
        <taxon>Magnoliopsida</taxon>
        <taxon>Liliopsida</taxon>
        <taxon>Poales</taxon>
        <taxon>Poaceae</taxon>
        <taxon>PACMAD clade</taxon>
        <taxon>Arundinoideae</taxon>
        <taxon>Arundineae</taxon>
        <taxon>Arundo</taxon>
    </lineage>
</organism>